<evidence type="ECO:0000259" key="3">
    <source>
        <dbReference type="Pfam" id="PF16344"/>
    </source>
</evidence>
<dbReference type="Gene3D" id="3.55.50.30">
    <property type="match status" value="1"/>
</dbReference>
<dbReference type="InterPro" id="IPR006860">
    <property type="entry name" value="FecR"/>
</dbReference>
<dbReference type="GO" id="GO:0016989">
    <property type="term" value="F:sigma factor antagonist activity"/>
    <property type="evidence" value="ECO:0007669"/>
    <property type="project" value="TreeGrafter"/>
</dbReference>
<dbReference type="InterPro" id="IPR012373">
    <property type="entry name" value="Ferrdict_sens_TM"/>
</dbReference>
<protein>
    <submittedName>
        <fullName evidence="4">Iron dicitrate transport regulator FecR</fullName>
    </submittedName>
</protein>
<dbReference type="Pfam" id="PF04773">
    <property type="entry name" value="FecR"/>
    <property type="match status" value="1"/>
</dbReference>
<evidence type="ECO:0000256" key="1">
    <source>
        <dbReference type="SAM" id="Phobius"/>
    </source>
</evidence>
<evidence type="ECO:0000313" key="5">
    <source>
        <dbReference type="Proteomes" id="UP000251993"/>
    </source>
</evidence>
<accession>A0A344TK05</accession>
<dbReference type="RefSeq" id="WP_114067757.1">
    <property type="nucleotide sequence ID" value="NZ_CP030850.1"/>
</dbReference>
<dbReference type="PIRSF" id="PIRSF018266">
    <property type="entry name" value="FecR"/>
    <property type="match status" value="1"/>
</dbReference>
<gene>
    <name evidence="4" type="ORF">DR864_15075</name>
</gene>
<dbReference type="Proteomes" id="UP000251993">
    <property type="component" value="Chromosome"/>
</dbReference>
<feature type="domain" description="FecR protein" evidence="2">
    <location>
        <begin position="120"/>
        <end position="216"/>
    </location>
</feature>
<keyword evidence="1" id="KW-0472">Membrane</keyword>
<dbReference type="AlphaFoldDB" id="A0A344TK05"/>
<keyword evidence="5" id="KW-1185">Reference proteome</keyword>
<sequence>MNAEINKEFIFSYLSGKTSALQKQMVDEWVKQPANEELFYKWLVEYEYQRPQYLTNLPEAIERFHAYADQFDQNPSLVFPTEETPLPTQRYFGLWMLAACLIGGVLVGSWVFRNNIMYQTHTTAFGETKSLELSDQTKVTLNANSSLRVPRFGFGTQTREVLLTGEANFDVTHTPDHQKFIVKTNKGFEVVVLGTVFTVYSRQQTAKVVLNKGKVQLRYREGQTQKQVIMKPGDLVTLDQRNHLQQEVTPQPEKYAAWKDHRFVFDDTTLEEFAKIMDENYGIQVIIKDETLSKRTLVGSFRAENADELLGIVSEIFNIKIVKTGNTVILTDNQ</sequence>
<dbReference type="PANTHER" id="PTHR30273">
    <property type="entry name" value="PERIPLASMIC SIGNAL SENSOR AND SIGMA FACTOR ACTIVATOR FECR-RELATED"/>
    <property type="match status" value="1"/>
</dbReference>
<dbReference type="KEGG" id="run:DR864_15075"/>
<reference evidence="4 5" key="1">
    <citation type="submission" date="2018-07" db="EMBL/GenBank/DDBJ databases">
        <title>Genome sequencing of Runella.</title>
        <authorList>
            <person name="Baek M.-G."/>
            <person name="Yi H."/>
        </authorList>
    </citation>
    <scope>NUCLEOTIDE SEQUENCE [LARGE SCALE GENOMIC DNA]</scope>
    <source>
        <strain evidence="4 5">HYN0085</strain>
    </source>
</reference>
<dbReference type="Pfam" id="PF16344">
    <property type="entry name" value="FecR_C"/>
    <property type="match status" value="1"/>
</dbReference>
<dbReference type="OrthoDB" id="1523489at2"/>
<dbReference type="Gene3D" id="2.60.120.1440">
    <property type="match status" value="1"/>
</dbReference>
<evidence type="ECO:0000313" key="4">
    <source>
        <dbReference type="EMBL" id="AXE18976.1"/>
    </source>
</evidence>
<keyword evidence="1" id="KW-1133">Transmembrane helix</keyword>
<name>A0A344TK05_9BACT</name>
<keyword evidence="1" id="KW-0812">Transmembrane</keyword>
<proteinExistence type="predicted"/>
<dbReference type="PANTHER" id="PTHR30273:SF2">
    <property type="entry name" value="PROTEIN FECR"/>
    <property type="match status" value="1"/>
</dbReference>
<organism evidence="4 5">
    <name type="scientific">Runella rosea</name>
    <dbReference type="NCBI Taxonomy" id="2259595"/>
    <lineage>
        <taxon>Bacteria</taxon>
        <taxon>Pseudomonadati</taxon>
        <taxon>Bacteroidota</taxon>
        <taxon>Cytophagia</taxon>
        <taxon>Cytophagales</taxon>
        <taxon>Spirosomataceae</taxon>
        <taxon>Runella</taxon>
    </lineage>
</organism>
<evidence type="ECO:0000259" key="2">
    <source>
        <dbReference type="Pfam" id="PF04773"/>
    </source>
</evidence>
<dbReference type="InterPro" id="IPR032508">
    <property type="entry name" value="FecR_C"/>
</dbReference>
<feature type="transmembrane region" description="Helical" evidence="1">
    <location>
        <begin position="92"/>
        <end position="112"/>
    </location>
</feature>
<feature type="domain" description="Protein FecR C-terminal" evidence="3">
    <location>
        <begin position="262"/>
        <end position="330"/>
    </location>
</feature>
<dbReference type="EMBL" id="CP030850">
    <property type="protein sequence ID" value="AXE18976.1"/>
    <property type="molecule type" value="Genomic_DNA"/>
</dbReference>